<dbReference type="SUPFAM" id="SSF55729">
    <property type="entry name" value="Acyl-CoA N-acyltransferases (Nat)"/>
    <property type="match status" value="1"/>
</dbReference>
<feature type="domain" description="N-acetyltransferase" evidence="5">
    <location>
        <begin position="5"/>
        <end position="144"/>
    </location>
</feature>
<evidence type="ECO:0000256" key="1">
    <source>
        <dbReference type="ARBA" id="ARBA00015231"/>
    </source>
</evidence>
<dbReference type="GO" id="GO:0005737">
    <property type="term" value="C:cytoplasm"/>
    <property type="evidence" value="ECO:0007669"/>
    <property type="project" value="InterPro"/>
</dbReference>
<dbReference type="CDD" id="cd04301">
    <property type="entry name" value="NAT_SF"/>
    <property type="match status" value="1"/>
</dbReference>
<evidence type="ECO:0000256" key="2">
    <source>
        <dbReference type="ARBA" id="ARBA00022679"/>
    </source>
</evidence>
<dbReference type="RefSeq" id="WP_100265009.1">
    <property type="nucleotide sequence ID" value="NZ_CP018800.1"/>
</dbReference>
<dbReference type="GO" id="GO:0006526">
    <property type="term" value="P:L-arginine biosynthetic process"/>
    <property type="evidence" value="ECO:0007669"/>
    <property type="project" value="InterPro"/>
</dbReference>
<dbReference type="InterPro" id="IPR016181">
    <property type="entry name" value="Acyl_CoA_acyltransferase"/>
</dbReference>
<dbReference type="Pfam" id="PF00583">
    <property type="entry name" value="Acetyltransf_1"/>
    <property type="match status" value="1"/>
</dbReference>
<evidence type="ECO:0000313" key="6">
    <source>
        <dbReference type="EMBL" id="ATX81565.1"/>
    </source>
</evidence>
<dbReference type="PANTHER" id="PTHR30602">
    <property type="entry name" value="AMINO-ACID ACETYLTRANSFERASE"/>
    <property type="match status" value="1"/>
</dbReference>
<accession>A0A2K8L2L2</accession>
<dbReference type="OrthoDB" id="9793138at2"/>
<dbReference type="EMBL" id="CP018800">
    <property type="protein sequence ID" value="ATX81565.1"/>
    <property type="molecule type" value="Genomic_DNA"/>
</dbReference>
<reference evidence="6 7" key="1">
    <citation type="submission" date="2016-12" db="EMBL/GenBank/DDBJ databases">
        <title>Isolation and genomic insights into novel planktonic Zetaproteobacteria from stratified waters of the Chesapeake Bay.</title>
        <authorList>
            <person name="McAllister S.M."/>
            <person name="Kato S."/>
            <person name="Chan C.S."/>
            <person name="Chiu B.K."/>
            <person name="Field E.K."/>
        </authorList>
    </citation>
    <scope>NUCLEOTIDE SEQUENCE [LARGE SCALE GENOMIC DNA]</scope>
    <source>
        <strain evidence="6 7">CP-8</strain>
    </source>
</reference>
<dbReference type="Proteomes" id="UP000231637">
    <property type="component" value="Chromosome"/>
</dbReference>
<name>A0A2K8L2L2_9PROT</name>
<dbReference type="KEGG" id="mfn:Ga0123462_0695"/>
<sequence>MSHTVRIRSAAAGDVDAILSLLKPFAEKNIILERDKDNIFQHLQEFLVAEYDDRLAGVVCVHIYGEKLAEVRSLVVDPAYQKHGVGRLLVEGCEKWAKGLGVAKLFALTYVTGFFLKLGYRIVSKESLPHKVWTVCVHCARFADCDEIAVEKMLADTPIRPVAVMPIIEIDDA</sequence>
<keyword evidence="2 6" id="KW-0808">Transferase</keyword>
<evidence type="ECO:0000256" key="4">
    <source>
        <dbReference type="ARBA" id="ARBA00033251"/>
    </source>
</evidence>
<organism evidence="6 7">
    <name type="scientific">Mariprofundus ferrinatatus</name>
    <dbReference type="NCBI Taxonomy" id="1921087"/>
    <lineage>
        <taxon>Bacteria</taxon>
        <taxon>Pseudomonadati</taxon>
        <taxon>Pseudomonadota</taxon>
        <taxon>Candidatius Mariprofundia</taxon>
        <taxon>Mariprofundales</taxon>
        <taxon>Mariprofundaceae</taxon>
        <taxon>Mariprofundus</taxon>
    </lineage>
</organism>
<dbReference type="GO" id="GO:0004042">
    <property type="term" value="F:L-glutamate N-acetyltransferase activity"/>
    <property type="evidence" value="ECO:0007669"/>
    <property type="project" value="InterPro"/>
</dbReference>
<evidence type="ECO:0000313" key="7">
    <source>
        <dbReference type="Proteomes" id="UP000231637"/>
    </source>
</evidence>
<evidence type="ECO:0000259" key="5">
    <source>
        <dbReference type="PROSITE" id="PS51186"/>
    </source>
</evidence>
<dbReference type="PROSITE" id="PS51186">
    <property type="entry name" value="GNAT"/>
    <property type="match status" value="1"/>
</dbReference>
<dbReference type="InterPro" id="IPR010167">
    <property type="entry name" value="NH2A_AcTrfase"/>
</dbReference>
<dbReference type="AlphaFoldDB" id="A0A2K8L2L2"/>
<protein>
    <recommendedName>
        <fullName evidence="1">Amino-acid acetyltransferase</fullName>
    </recommendedName>
    <alternativeName>
        <fullName evidence="4">N-acetylglutamate synthase</fullName>
    </alternativeName>
</protein>
<evidence type="ECO:0000256" key="3">
    <source>
        <dbReference type="ARBA" id="ARBA00023315"/>
    </source>
</evidence>
<gene>
    <name evidence="6" type="ORF">Ga0123462_0695</name>
</gene>
<dbReference type="PANTHER" id="PTHR30602:SF12">
    <property type="entry name" value="AMINO-ACID ACETYLTRANSFERASE NAGS1, CHLOROPLASTIC-RELATED"/>
    <property type="match status" value="1"/>
</dbReference>
<dbReference type="InterPro" id="IPR000182">
    <property type="entry name" value="GNAT_dom"/>
</dbReference>
<keyword evidence="7" id="KW-1185">Reference proteome</keyword>
<dbReference type="NCBIfam" id="NF005840">
    <property type="entry name" value="PRK07757.1"/>
    <property type="match status" value="1"/>
</dbReference>
<dbReference type="Gene3D" id="3.40.630.30">
    <property type="match status" value="1"/>
</dbReference>
<proteinExistence type="predicted"/>
<keyword evidence="3 6" id="KW-0012">Acyltransferase</keyword>